<comment type="similarity">
    <text evidence="2">Belongs to the rad1 family.</text>
</comment>
<name>A0ABR4N7E1_9FUNG</name>
<dbReference type="PANTHER" id="PTHR10870:SF0">
    <property type="entry name" value="CELL CYCLE CHECKPOINT PROTEIN RAD1"/>
    <property type="match status" value="1"/>
</dbReference>
<sequence length="361" mass="38993">MAVDPQAAHSAHDNGLLAYAAQGSQQAAAGQGMHWPRGVPADFASQAMMAAPMQAHRTGDEYMLPLDFVASLRSVAPFVTLLRAISFKQRAYCTIAYEGIRFTAEDSRTVQAKAYLPKSLFREFRWSDNTPLAEDEELSFMVDIRMLGECLTIFGGQQQSSGSAAPDDPHGAAAAPAPAAAASASPVSLQLSYPKAGGELTLLLQDGSVVTACNLSTYDNEPITDLHAVFGDRPIISKIIMKSDWLKTAFAEIDDTSSDLTLTIAPQHPFLRISASGLAGESELDYPRDTEVLESFSCTVPSRNKYKFSMLNPCLKALGMSTKTSIRVNEIGILSMQFMIHLAASQISFVDYVVLPIEEAN</sequence>
<evidence type="ECO:0000313" key="8">
    <source>
        <dbReference type="Proteomes" id="UP001527925"/>
    </source>
</evidence>
<dbReference type="Pfam" id="PF02144">
    <property type="entry name" value="Rad1"/>
    <property type="match status" value="1"/>
</dbReference>
<dbReference type="InterPro" id="IPR003021">
    <property type="entry name" value="Rad1_Rec1_Rad17"/>
</dbReference>
<dbReference type="PANTHER" id="PTHR10870">
    <property type="entry name" value="CELL CYCLE CHECKPOINT PROTEIN RAD1"/>
    <property type="match status" value="1"/>
</dbReference>
<dbReference type="EC" id="3.1.11.2" evidence="7"/>
<keyword evidence="5" id="KW-0539">Nucleus</keyword>
<evidence type="ECO:0000256" key="1">
    <source>
        <dbReference type="ARBA" id="ARBA00004123"/>
    </source>
</evidence>
<evidence type="ECO:0000256" key="6">
    <source>
        <dbReference type="SAM" id="MobiDB-lite"/>
    </source>
</evidence>
<dbReference type="SUPFAM" id="SSF55979">
    <property type="entry name" value="DNA clamp"/>
    <property type="match status" value="1"/>
</dbReference>
<keyword evidence="8" id="KW-1185">Reference proteome</keyword>
<evidence type="ECO:0000313" key="7">
    <source>
        <dbReference type="EMBL" id="KAL2915447.1"/>
    </source>
</evidence>
<comment type="subcellular location">
    <subcellularLocation>
        <location evidence="1">Nucleus</location>
    </subcellularLocation>
</comment>
<comment type="caution">
    <text evidence="7">The sequence shown here is derived from an EMBL/GenBank/DDBJ whole genome shotgun (WGS) entry which is preliminary data.</text>
</comment>
<dbReference type="InterPro" id="IPR003011">
    <property type="entry name" value="Cell_cycle_checkpoint_Rad1"/>
</dbReference>
<keyword evidence="3" id="KW-0227">DNA damage</keyword>
<evidence type="ECO:0000256" key="4">
    <source>
        <dbReference type="ARBA" id="ARBA00023204"/>
    </source>
</evidence>
<feature type="region of interest" description="Disordered" evidence="6">
    <location>
        <begin position="158"/>
        <end position="177"/>
    </location>
</feature>
<evidence type="ECO:0000256" key="2">
    <source>
        <dbReference type="ARBA" id="ARBA00010991"/>
    </source>
</evidence>
<reference evidence="7 8" key="1">
    <citation type="submission" date="2023-09" db="EMBL/GenBank/DDBJ databases">
        <title>Pangenome analysis of Batrachochytrium dendrobatidis and related Chytrids.</title>
        <authorList>
            <person name="Yacoub M.N."/>
            <person name="Stajich J.E."/>
            <person name="James T.Y."/>
        </authorList>
    </citation>
    <scope>NUCLEOTIDE SEQUENCE [LARGE SCALE GENOMIC DNA]</scope>
    <source>
        <strain evidence="7 8">JEL0888</strain>
    </source>
</reference>
<dbReference type="EMBL" id="JADGIZ020000024">
    <property type="protein sequence ID" value="KAL2915447.1"/>
    <property type="molecule type" value="Genomic_DNA"/>
</dbReference>
<dbReference type="Proteomes" id="UP001527925">
    <property type="component" value="Unassembled WGS sequence"/>
</dbReference>
<dbReference type="InterPro" id="IPR046938">
    <property type="entry name" value="DNA_clamp_sf"/>
</dbReference>
<dbReference type="Gene3D" id="3.70.10.10">
    <property type="match status" value="1"/>
</dbReference>
<protein>
    <submittedName>
        <fullName evidence="7">Checkpoint clamp complex protein Rad1</fullName>
        <ecNumber evidence="7">3.1.11.2</ecNumber>
    </submittedName>
</protein>
<evidence type="ECO:0000256" key="3">
    <source>
        <dbReference type="ARBA" id="ARBA00022763"/>
    </source>
</evidence>
<evidence type="ECO:0000256" key="5">
    <source>
        <dbReference type="ARBA" id="ARBA00023242"/>
    </source>
</evidence>
<proteinExistence type="inferred from homology"/>
<dbReference type="PRINTS" id="PR01245">
    <property type="entry name" value="RAD1REC1"/>
</dbReference>
<dbReference type="CDD" id="cd00577">
    <property type="entry name" value="PCNA"/>
    <property type="match status" value="1"/>
</dbReference>
<keyword evidence="7" id="KW-0378">Hydrolase</keyword>
<organism evidence="7 8">
    <name type="scientific">Polyrhizophydium stewartii</name>
    <dbReference type="NCBI Taxonomy" id="2732419"/>
    <lineage>
        <taxon>Eukaryota</taxon>
        <taxon>Fungi</taxon>
        <taxon>Fungi incertae sedis</taxon>
        <taxon>Chytridiomycota</taxon>
        <taxon>Chytridiomycota incertae sedis</taxon>
        <taxon>Chytridiomycetes</taxon>
        <taxon>Rhizophydiales</taxon>
        <taxon>Rhizophydiales incertae sedis</taxon>
        <taxon>Polyrhizophydium</taxon>
    </lineage>
</organism>
<accession>A0ABR4N7E1</accession>
<gene>
    <name evidence="7" type="primary">rad1</name>
    <name evidence="7" type="ORF">HK105_205063</name>
</gene>
<feature type="compositionally biased region" description="Low complexity" evidence="6">
    <location>
        <begin position="162"/>
        <end position="177"/>
    </location>
</feature>
<dbReference type="PRINTS" id="PR01246">
    <property type="entry name" value="RAD1REPAIR"/>
</dbReference>
<keyword evidence="4" id="KW-0234">DNA repair</keyword>
<dbReference type="GO" id="GO:0008311">
    <property type="term" value="F:double-stranded DNA 3'-5' DNA exonuclease activity"/>
    <property type="evidence" value="ECO:0007669"/>
    <property type="project" value="UniProtKB-EC"/>
</dbReference>